<keyword evidence="5 6" id="KW-0472">Membrane</keyword>
<feature type="transmembrane region" description="Helical" evidence="6">
    <location>
        <begin position="282"/>
        <end position="304"/>
    </location>
</feature>
<feature type="transmembrane region" description="Helical" evidence="6">
    <location>
        <begin position="152"/>
        <end position="175"/>
    </location>
</feature>
<keyword evidence="4 6" id="KW-1133">Transmembrane helix</keyword>
<evidence type="ECO:0000256" key="3">
    <source>
        <dbReference type="ARBA" id="ARBA00022692"/>
    </source>
</evidence>
<dbReference type="PANTHER" id="PTHR46795">
    <property type="entry name" value="ABC TRANSPORTER PERMEASE-RELATED-RELATED"/>
    <property type="match status" value="1"/>
</dbReference>
<dbReference type="InterPro" id="IPR052536">
    <property type="entry name" value="ABC-4_Integral_Memb_Prot"/>
</dbReference>
<keyword evidence="6" id="KW-0813">Transport</keyword>
<protein>
    <submittedName>
        <fullName evidence="8">ABC transporter permease</fullName>
    </submittedName>
</protein>
<feature type="transmembrane region" description="Helical" evidence="6">
    <location>
        <begin position="53"/>
        <end position="74"/>
    </location>
</feature>
<feature type="transmembrane region" description="Helical" evidence="6">
    <location>
        <begin position="21"/>
        <end position="41"/>
    </location>
</feature>
<dbReference type="EMBL" id="CP095074">
    <property type="protein sequence ID" value="UOQ92626.1"/>
    <property type="molecule type" value="Genomic_DNA"/>
</dbReference>
<dbReference type="PIRSF" id="PIRSF018968">
    <property type="entry name" value="ABC_permease_BceB"/>
    <property type="match status" value="1"/>
</dbReference>
<evidence type="ECO:0000313" key="8">
    <source>
        <dbReference type="EMBL" id="UOQ92626.1"/>
    </source>
</evidence>
<dbReference type="InterPro" id="IPR027022">
    <property type="entry name" value="ABC_permease_BceB-typ"/>
</dbReference>
<comment type="subcellular location">
    <subcellularLocation>
        <location evidence="1 6">Cell membrane</location>
        <topology evidence="1 6">Multi-pass membrane protein</topology>
    </subcellularLocation>
</comment>
<accession>A0ABY4GX85</accession>
<dbReference type="Proteomes" id="UP000831880">
    <property type="component" value="Chromosome"/>
</dbReference>
<keyword evidence="9" id="KW-1185">Reference proteome</keyword>
<proteinExistence type="inferred from homology"/>
<keyword evidence="3 6" id="KW-0812">Transmembrane</keyword>
<comment type="similarity">
    <text evidence="6">Belongs to the ABC-4 integral membrane protein family.</text>
</comment>
<name>A0ABY4GX85_9BACI</name>
<dbReference type="PANTHER" id="PTHR46795:SF1">
    <property type="entry name" value="ABC TRANSPORTER PERMEASE PROTEIN"/>
    <property type="match status" value="1"/>
</dbReference>
<evidence type="ECO:0000256" key="6">
    <source>
        <dbReference type="PIRNR" id="PIRNR018968"/>
    </source>
</evidence>
<evidence type="ECO:0000256" key="2">
    <source>
        <dbReference type="ARBA" id="ARBA00022475"/>
    </source>
</evidence>
<feature type="transmembrane region" description="Helical" evidence="6">
    <location>
        <begin position="577"/>
        <end position="596"/>
    </location>
</feature>
<dbReference type="RefSeq" id="WP_244752234.1">
    <property type="nucleotide sequence ID" value="NZ_CP095074.1"/>
</dbReference>
<reference evidence="8 9" key="1">
    <citation type="submission" date="2022-04" db="EMBL/GenBank/DDBJ databases">
        <title>Halobacillus sp. isolated from saltern.</title>
        <authorList>
            <person name="Won M."/>
            <person name="Lee C.-M."/>
            <person name="Woen H.-Y."/>
            <person name="Kwon S.-W."/>
        </authorList>
    </citation>
    <scope>NUCLEOTIDE SEQUENCE [LARGE SCALE GENOMIC DNA]</scope>
    <source>
        <strain evidence="8 9">SSTM10-2</strain>
    </source>
</reference>
<feature type="transmembrane region" description="Helical" evidence="6">
    <location>
        <begin position="608"/>
        <end position="629"/>
    </location>
</feature>
<feature type="transmembrane region" description="Helical" evidence="6">
    <location>
        <begin position="110"/>
        <end position="132"/>
    </location>
</feature>
<keyword evidence="2 6" id="KW-1003">Cell membrane</keyword>
<gene>
    <name evidence="8" type="ORF">MUO14_19605</name>
</gene>
<feature type="transmembrane region" description="Helical" evidence="6">
    <location>
        <begin position="521"/>
        <end position="543"/>
    </location>
</feature>
<evidence type="ECO:0000259" key="7">
    <source>
        <dbReference type="Pfam" id="PF02687"/>
    </source>
</evidence>
<dbReference type="InterPro" id="IPR003838">
    <property type="entry name" value="ABC3_permease_C"/>
</dbReference>
<evidence type="ECO:0000256" key="5">
    <source>
        <dbReference type="ARBA" id="ARBA00023136"/>
    </source>
</evidence>
<evidence type="ECO:0000313" key="9">
    <source>
        <dbReference type="Proteomes" id="UP000831880"/>
    </source>
</evidence>
<evidence type="ECO:0000256" key="1">
    <source>
        <dbReference type="ARBA" id="ARBA00004651"/>
    </source>
</evidence>
<feature type="domain" description="ABC3 transporter permease C-terminal" evidence="7">
    <location>
        <begin position="62"/>
        <end position="176"/>
    </location>
</feature>
<feature type="transmembrane region" description="Helical" evidence="6">
    <location>
        <begin position="227"/>
        <end position="249"/>
    </location>
</feature>
<feature type="transmembrane region" description="Helical" evidence="6">
    <location>
        <begin position="196"/>
        <end position="215"/>
    </location>
</feature>
<dbReference type="Pfam" id="PF02687">
    <property type="entry name" value="FtsX"/>
    <property type="match status" value="1"/>
</dbReference>
<sequence length="641" mass="72671">MTFRQFAFNNIRRNSRQYLSYFLSATFSVAVFFIYAVLVFHPEVQEATFRRDVQQGILAAEIIIFVFSFLFVLYSTGSFVKSRKQEFGLLTTLGISRGQLNRMIFIENTIIGIVSILSGIIVGGLLSKIFIMTFSEILKLDQALSFYLAPEAILLTAGAYFIMFELNSFLSLWTIRMNSVMELFRGSKAPKKAPKFSWNLSILSLLLIGAGYYLAITANLLTIVSRILPILACIVPGTYLLFSQFSIAFTKALKSRKSLFFKKTNMLTISDLMYKLKDNSRVLFLVTILSAVAFTSSGVLYGAFQGIKEETEKYEPLSIMMATTDNMELYDNYHNKIIDELKKLEIPYQSLEKQLLKAEAVNGEGKSREILVVNESTYNQYAELTGREGISSIQSNEAVLLNPNASISSPYRDSLSLQINGVTEEFETTTRTETAMPAYIYLVPHVAVVSDKQLNQFTQVAEPGQYISYLGISIDRWTEYVDEAIAVQESLSYTNTHPFKENIAISFQAENYTMLKRMFSLTLYFGVFISVLFFLAAGSILYFRMYQDIDNDLHYYRALYKIGLTKKEMRGIATKQILFLFMAPFFIAVAHAGFAFAALQNMLAASVLWPSTIILGAFLIIHTINFLFIRQIYIKKIATVM</sequence>
<organism evidence="8 9">
    <name type="scientific">Halobacillus shinanisalinarum</name>
    <dbReference type="NCBI Taxonomy" id="2932258"/>
    <lineage>
        <taxon>Bacteria</taxon>
        <taxon>Bacillati</taxon>
        <taxon>Bacillota</taxon>
        <taxon>Bacilli</taxon>
        <taxon>Bacillales</taxon>
        <taxon>Bacillaceae</taxon>
        <taxon>Halobacillus</taxon>
    </lineage>
</organism>
<evidence type="ECO:0000256" key="4">
    <source>
        <dbReference type="ARBA" id="ARBA00022989"/>
    </source>
</evidence>